<dbReference type="Proteomes" id="UP000699042">
    <property type="component" value="Unassembled WGS sequence"/>
</dbReference>
<gene>
    <name evidence="2" type="ORF">JMJ77_011291</name>
</gene>
<proteinExistence type="predicted"/>
<name>A0A9P7R3P0_9PEZI</name>
<accession>A0A9P7R3P0</accession>
<feature type="compositionally biased region" description="Polar residues" evidence="1">
    <location>
        <begin position="31"/>
        <end position="41"/>
    </location>
</feature>
<dbReference type="EMBL" id="JAESDN010000007">
    <property type="protein sequence ID" value="KAG7047953.1"/>
    <property type="molecule type" value="Genomic_DNA"/>
</dbReference>
<evidence type="ECO:0000313" key="3">
    <source>
        <dbReference type="Proteomes" id="UP000699042"/>
    </source>
</evidence>
<comment type="caution">
    <text evidence="2">The sequence shown here is derived from an EMBL/GenBank/DDBJ whole genome shotgun (WGS) entry which is preliminary data.</text>
</comment>
<feature type="region of interest" description="Disordered" evidence="1">
    <location>
        <begin position="27"/>
        <end position="57"/>
    </location>
</feature>
<evidence type="ECO:0000313" key="2">
    <source>
        <dbReference type="EMBL" id="KAG7047953.1"/>
    </source>
</evidence>
<keyword evidence="3" id="KW-1185">Reference proteome</keyword>
<dbReference type="AlphaFoldDB" id="A0A9P7R3P0"/>
<organism evidence="2 3">
    <name type="scientific">Colletotrichum scovillei</name>
    <dbReference type="NCBI Taxonomy" id="1209932"/>
    <lineage>
        <taxon>Eukaryota</taxon>
        <taxon>Fungi</taxon>
        <taxon>Dikarya</taxon>
        <taxon>Ascomycota</taxon>
        <taxon>Pezizomycotina</taxon>
        <taxon>Sordariomycetes</taxon>
        <taxon>Hypocreomycetidae</taxon>
        <taxon>Glomerellales</taxon>
        <taxon>Glomerellaceae</taxon>
        <taxon>Colletotrichum</taxon>
        <taxon>Colletotrichum acutatum species complex</taxon>
    </lineage>
</organism>
<reference evidence="2" key="1">
    <citation type="submission" date="2021-05" db="EMBL/GenBank/DDBJ databases">
        <title>Comparative genomics of three Colletotrichum scovillei strains and genetic complementation revealed genes involved fungal growth and virulence on chili pepper.</title>
        <authorList>
            <person name="Hsieh D.-K."/>
            <person name="Chuang S.-C."/>
            <person name="Chen C.-Y."/>
            <person name="Chao Y.-T."/>
            <person name="Lu M.-Y.J."/>
            <person name="Lee M.-H."/>
            <person name="Shih M.-C."/>
        </authorList>
    </citation>
    <scope>NUCLEOTIDE SEQUENCE</scope>
    <source>
        <strain evidence="2">Coll-153</strain>
    </source>
</reference>
<protein>
    <submittedName>
        <fullName evidence="2">Uncharacterized protein</fullName>
    </submittedName>
</protein>
<evidence type="ECO:0000256" key="1">
    <source>
        <dbReference type="SAM" id="MobiDB-lite"/>
    </source>
</evidence>
<sequence length="57" mass="5985">MLDVSVPTTTGICVVLNACSLLVALDPPSSVEESNGPSLGTTARDKRRLGFKGQEPR</sequence>